<dbReference type="AlphaFoldDB" id="A0A922L553"/>
<name>A0A922L553_DERFA</name>
<keyword evidence="2" id="KW-1185">Reference proteome</keyword>
<reference evidence="1" key="2">
    <citation type="journal article" date="2022" name="Res Sq">
        <title>Comparative Genomics Reveals Insights into the Divergent Evolution of Astigmatic Mites and Household Pest Adaptations.</title>
        <authorList>
            <person name="Xiong Q."/>
            <person name="Wan A.T.-Y."/>
            <person name="Liu X.-Y."/>
            <person name="Fung C.S.-H."/>
            <person name="Xiao X."/>
            <person name="Malainual N."/>
            <person name="Hou J."/>
            <person name="Wang L."/>
            <person name="Wang M."/>
            <person name="Yang K."/>
            <person name="Cui Y."/>
            <person name="Leung E."/>
            <person name="Nong W."/>
            <person name="Shin S.-K."/>
            <person name="Au S."/>
            <person name="Jeong K.Y."/>
            <person name="Chew F.T."/>
            <person name="Hui J."/>
            <person name="Leung T.F."/>
            <person name="Tungtrongchitr A."/>
            <person name="Zhong N."/>
            <person name="Liu Z."/>
            <person name="Tsui S."/>
        </authorList>
    </citation>
    <scope>NUCLEOTIDE SEQUENCE</scope>
    <source>
        <strain evidence="1">Derf</strain>
        <tissue evidence="1">Whole organism</tissue>
    </source>
</reference>
<proteinExistence type="predicted"/>
<evidence type="ECO:0000313" key="1">
    <source>
        <dbReference type="EMBL" id="KAH9517420.1"/>
    </source>
</evidence>
<gene>
    <name evidence="1" type="ORF">DERF_008096</name>
</gene>
<protein>
    <submittedName>
        <fullName evidence="1">Uncharacterized protein</fullName>
    </submittedName>
</protein>
<dbReference type="Proteomes" id="UP000790347">
    <property type="component" value="Unassembled WGS sequence"/>
</dbReference>
<dbReference type="EMBL" id="ASGP02000003">
    <property type="protein sequence ID" value="KAH9517420.1"/>
    <property type="molecule type" value="Genomic_DNA"/>
</dbReference>
<evidence type="ECO:0000313" key="2">
    <source>
        <dbReference type="Proteomes" id="UP000790347"/>
    </source>
</evidence>
<accession>A0A922L553</accession>
<reference evidence="1" key="1">
    <citation type="submission" date="2013-05" db="EMBL/GenBank/DDBJ databases">
        <authorList>
            <person name="Yim A.K.Y."/>
            <person name="Chan T.F."/>
            <person name="Ji K.M."/>
            <person name="Liu X.Y."/>
            <person name="Zhou J.W."/>
            <person name="Li R.Q."/>
            <person name="Yang K.Y."/>
            <person name="Li J."/>
            <person name="Li M."/>
            <person name="Law P.T.W."/>
            <person name="Wu Y.L."/>
            <person name="Cai Z.L."/>
            <person name="Qin H."/>
            <person name="Bao Y."/>
            <person name="Leung R.K.K."/>
            <person name="Ng P.K.S."/>
            <person name="Zou J."/>
            <person name="Zhong X.J."/>
            <person name="Ran P.X."/>
            <person name="Zhong N.S."/>
            <person name="Liu Z.G."/>
            <person name="Tsui S.K.W."/>
        </authorList>
    </citation>
    <scope>NUCLEOTIDE SEQUENCE</scope>
    <source>
        <strain evidence="1">Derf</strain>
        <tissue evidence="1">Whole organism</tissue>
    </source>
</reference>
<sequence length="59" mass="6779">MCFISKFRNSETALRVCLRGDLFLRCCRRFGDFIVDIGDDDVDDNILDDDDVDDGDDDI</sequence>
<comment type="caution">
    <text evidence="1">The sequence shown here is derived from an EMBL/GenBank/DDBJ whole genome shotgun (WGS) entry which is preliminary data.</text>
</comment>
<organism evidence="1 2">
    <name type="scientific">Dermatophagoides farinae</name>
    <name type="common">American house dust mite</name>
    <dbReference type="NCBI Taxonomy" id="6954"/>
    <lineage>
        <taxon>Eukaryota</taxon>
        <taxon>Metazoa</taxon>
        <taxon>Ecdysozoa</taxon>
        <taxon>Arthropoda</taxon>
        <taxon>Chelicerata</taxon>
        <taxon>Arachnida</taxon>
        <taxon>Acari</taxon>
        <taxon>Acariformes</taxon>
        <taxon>Sarcoptiformes</taxon>
        <taxon>Astigmata</taxon>
        <taxon>Psoroptidia</taxon>
        <taxon>Analgoidea</taxon>
        <taxon>Pyroglyphidae</taxon>
        <taxon>Dermatophagoidinae</taxon>
        <taxon>Dermatophagoides</taxon>
    </lineage>
</organism>